<protein>
    <submittedName>
        <fullName evidence="1">Uncharacterized protein</fullName>
    </submittedName>
</protein>
<gene>
    <name evidence="1" type="ORF">BU26DRAFT_519382</name>
</gene>
<sequence>MKAYTHRPGRSTFCSRIQLAYGYLATPFSPTGTSSHQGYQYPAHPRNRSAMSSQLKRQKLPSEVQEELDEGARWLSTTARFEQLQKENYLYCVEAEALVDKFSKLLAYVSDETPANETRITALHFEQSASIPVKKGSSVDVIPIHLKSGEPTIGGEKLELGEYVRLTKETPVEPDFYCLLLLRN</sequence>
<name>A0A6A6II53_9PLEO</name>
<dbReference type="OrthoDB" id="5141181at2759"/>
<dbReference type="EMBL" id="ML987195">
    <property type="protein sequence ID" value="KAF2249250.1"/>
    <property type="molecule type" value="Genomic_DNA"/>
</dbReference>
<dbReference type="RefSeq" id="XP_033684254.1">
    <property type="nucleotide sequence ID" value="XM_033829035.1"/>
</dbReference>
<proteinExistence type="predicted"/>
<accession>A0A6A6II53</accession>
<dbReference type="AlphaFoldDB" id="A0A6A6II53"/>
<evidence type="ECO:0000313" key="2">
    <source>
        <dbReference type="Proteomes" id="UP000800094"/>
    </source>
</evidence>
<dbReference type="GeneID" id="54582365"/>
<evidence type="ECO:0000313" key="1">
    <source>
        <dbReference type="EMBL" id="KAF2249250.1"/>
    </source>
</evidence>
<dbReference type="Proteomes" id="UP000800094">
    <property type="component" value="Unassembled WGS sequence"/>
</dbReference>
<reference evidence="1" key="1">
    <citation type="journal article" date="2020" name="Stud. Mycol.">
        <title>101 Dothideomycetes genomes: a test case for predicting lifestyles and emergence of pathogens.</title>
        <authorList>
            <person name="Haridas S."/>
            <person name="Albert R."/>
            <person name="Binder M."/>
            <person name="Bloem J."/>
            <person name="Labutti K."/>
            <person name="Salamov A."/>
            <person name="Andreopoulos B."/>
            <person name="Baker S."/>
            <person name="Barry K."/>
            <person name="Bills G."/>
            <person name="Bluhm B."/>
            <person name="Cannon C."/>
            <person name="Castanera R."/>
            <person name="Culley D."/>
            <person name="Daum C."/>
            <person name="Ezra D."/>
            <person name="Gonzalez J."/>
            <person name="Henrissat B."/>
            <person name="Kuo A."/>
            <person name="Liang C."/>
            <person name="Lipzen A."/>
            <person name="Lutzoni F."/>
            <person name="Magnuson J."/>
            <person name="Mondo S."/>
            <person name="Nolan M."/>
            <person name="Ohm R."/>
            <person name="Pangilinan J."/>
            <person name="Park H.-J."/>
            <person name="Ramirez L."/>
            <person name="Alfaro M."/>
            <person name="Sun H."/>
            <person name="Tritt A."/>
            <person name="Yoshinaga Y."/>
            <person name="Zwiers L.-H."/>
            <person name="Turgeon B."/>
            <person name="Goodwin S."/>
            <person name="Spatafora J."/>
            <person name="Crous P."/>
            <person name="Grigoriev I."/>
        </authorList>
    </citation>
    <scope>NUCLEOTIDE SEQUENCE</scope>
    <source>
        <strain evidence="1">CBS 122368</strain>
    </source>
</reference>
<keyword evidence="2" id="KW-1185">Reference proteome</keyword>
<organism evidence="1 2">
    <name type="scientific">Trematosphaeria pertusa</name>
    <dbReference type="NCBI Taxonomy" id="390896"/>
    <lineage>
        <taxon>Eukaryota</taxon>
        <taxon>Fungi</taxon>
        <taxon>Dikarya</taxon>
        <taxon>Ascomycota</taxon>
        <taxon>Pezizomycotina</taxon>
        <taxon>Dothideomycetes</taxon>
        <taxon>Pleosporomycetidae</taxon>
        <taxon>Pleosporales</taxon>
        <taxon>Massarineae</taxon>
        <taxon>Trematosphaeriaceae</taxon>
        <taxon>Trematosphaeria</taxon>
    </lineage>
</organism>